<dbReference type="Pfam" id="PF02515">
    <property type="entry name" value="CoA_transf_3"/>
    <property type="match status" value="1"/>
</dbReference>
<dbReference type="SUPFAM" id="SSF89796">
    <property type="entry name" value="CoA-transferase family III (CaiB/BaiF)"/>
    <property type="match status" value="1"/>
</dbReference>
<dbReference type="EMBL" id="BAAAOR010000014">
    <property type="protein sequence ID" value="GAA1513585.1"/>
    <property type="molecule type" value="Genomic_DNA"/>
</dbReference>
<sequence length="387" mass="41076">MTFALGQGTGPLKGLKVVEIAGIGPSPHACMILADLGADVIRVERPGGQMLTGGSHDLLNRGRPSAALNLKDPEAVATVLDLVEQADVLVEGMRPGVAERLGFGPEACHERNPRLVYSRMTGWGQDGPWAQAAGHDMNYIAITGTLHGLGQVKDKPQFPANLVGDFGGGSTYLVIGILAAVLEARTSGLGQVVDAAIVDGTASLNAMTSAFLAGGGFKEERASNLLDGGAPYYDIYETADGEHMSVGALEPQFYDLFVELLGIKETAPDRFDLAKSGELRELITTTFKQRTRDEWCAVFDGTDACVAPVLRMSEAPEHPHIKGRQVFVEHEGIVQPQPAPRFSRTRATLSHPPAPGAGAHTREALEAWGVKDVDGLLERGAAVQITE</sequence>
<reference evidence="1 2" key="1">
    <citation type="journal article" date="2019" name="Int. J. Syst. Evol. Microbiol.">
        <title>The Global Catalogue of Microorganisms (GCM) 10K type strain sequencing project: providing services to taxonomists for standard genome sequencing and annotation.</title>
        <authorList>
            <consortium name="The Broad Institute Genomics Platform"/>
            <consortium name="The Broad Institute Genome Sequencing Center for Infectious Disease"/>
            <person name="Wu L."/>
            <person name="Ma J."/>
        </authorList>
    </citation>
    <scope>NUCLEOTIDE SEQUENCE [LARGE SCALE GENOMIC DNA]</scope>
    <source>
        <strain evidence="1 2">JCM 14942</strain>
    </source>
</reference>
<dbReference type="InterPro" id="IPR003673">
    <property type="entry name" value="CoA-Trfase_fam_III"/>
</dbReference>
<dbReference type="Gene3D" id="3.30.1540.10">
    <property type="entry name" value="formyl-coa transferase, domain 3"/>
    <property type="match status" value="1"/>
</dbReference>
<keyword evidence="2" id="KW-1185">Reference proteome</keyword>
<protein>
    <submittedName>
        <fullName evidence="1">CaiB/BaiF CoA-transferase family protein</fullName>
    </submittedName>
</protein>
<accession>A0ABN2A9B7</accession>
<dbReference type="Gene3D" id="3.30.60.110">
    <property type="match status" value="1"/>
</dbReference>
<dbReference type="Gene3D" id="3.40.50.10540">
    <property type="entry name" value="Crotonobetainyl-coa:carnitine coa-transferase, domain 1"/>
    <property type="match status" value="1"/>
</dbReference>
<dbReference type="InterPro" id="IPR023606">
    <property type="entry name" value="CoA-Trfase_III_dom_1_sf"/>
</dbReference>
<dbReference type="PANTHER" id="PTHR48228:SF5">
    <property type="entry name" value="ALPHA-METHYLACYL-COA RACEMASE"/>
    <property type="match status" value="1"/>
</dbReference>
<comment type="caution">
    <text evidence="1">The sequence shown here is derived from an EMBL/GenBank/DDBJ whole genome shotgun (WGS) entry which is preliminary data.</text>
</comment>
<name>A0ABN2A9B7_9ACTN</name>
<dbReference type="Proteomes" id="UP001500842">
    <property type="component" value="Unassembled WGS sequence"/>
</dbReference>
<organism evidence="1 2">
    <name type="scientific">Nocardioides humi</name>
    <dbReference type="NCBI Taxonomy" id="449461"/>
    <lineage>
        <taxon>Bacteria</taxon>
        <taxon>Bacillati</taxon>
        <taxon>Actinomycetota</taxon>
        <taxon>Actinomycetes</taxon>
        <taxon>Propionibacteriales</taxon>
        <taxon>Nocardioidaceae</taxon>
        <taxon>Nocardioides</taxon>
    </lineage>
</organism>
<gene>
    <name evidence="1" type="ORF">GCM10009788_17540</name>
</gene>
<dbReference type="PANTHER" id="PTHR48228">
    <property type="entry name" value="SUCCINYL-COA--D-CITRAMALATE COA-TRANSFERASE"/>
    <property type="match status" value="1"/>
</dbReference>
<dbReference type="InterPro" id="IPR044855">
    <property type="entry name" value="CoA-Trfase_III_dom3_sf"/>
</dbReference>
<proteinExistence type="predicted"/>
<evidence type="ECO:0000313" key="1">
    <source>
        <dbReference type="EMBL" id="GAA1513585.1"/>
    </source>
</evidence>
<dbReference type="RefSeq" id="WP_141005311.1">
    <property type="nucleotide sequence ID" value="NZ_BAAAOR010000014.1"/>
</dbReference>
<dbReference type="InterPro" id="IPR050509">
    <property type="entry name" value="CoA-transferase_III"/>
</dbReference>
<evidence type="ECO:0000313" key="2">
    <source>
        <dbReference type="Proteomes" id="UP001500842"/>
    </source>
</evidence>